<dbReference type="EMBL" id="JBBPBM010000007">
    <property type="protein sequence ID" value="KAK8574640.1"/>
    <property type="molecule type" value="Genomic_DNA"/>
</dbReference>
<gene>
    <name evidence="1" type="ORF">V6N12_062330</name>
</gene>
<name>A0ABR2F8J0_9ROSI</name>
<proteinExistence type="predicted"/>
<evidence type="ECO:0000313" key="2">
    <source>
        <dbReference type="Proteomes" id="UP001472677"/>
    </source>
</evidence>
<comment type="caution">
    <text evidence="1">The sequence shown here is derived from an EMBL/GenBank/DDBJ whole genome shotgun (WGS) entry which is preliminary data.</text>
</comment>
<accession>A0ABR2F8J0</accession>
<dbReference type="Proteomes" id="UP001472677">
    <property type="component" value="Unassembled WGS sequence"/>
</dbReference>
<sequence length="95" mass="10038">MENGEGDEQFRVIGANGLCGSDACTRAVLMPDGGSVVRWVLFRERLGSDGSGFVSMMVLGCGLDDGRVMVPNSLERTDASFGVVAVETKRVGLLL</sequence>
<evidence type="ECO:0000313" key="1">
    <source>
        <dbReference type="EMBL" id="KAK8574640.1"/>
    </source>
</evidence>
<protein>
    <submittedName>
        <fullName evidence="1">Uncharacterized protein</fullName>
    </submittedName>
</protein>
<organism evidence="1 2">
    <name type="scientific">Hibiscus sabdariffa</name>
    <name type="common">roselle</name>
    <dbReference type="NCBI Taxonomy" id="183260"/>
    <lineage>
        <taxon>Eukaryota</taxon>
        <taxon>Viridiplantae</taxon>
        <taxon>Streptophyta</taxon>
        <taxon>Embryophyta</taxon>
        <taxon>Tracheophyta</taxon>
        <taxon>Spermatophyta</taxon>
        <taxon>Magnoliopsida</taxon>
        <taxon>eudicotyledons</taxon>
        <taxon>Gunneridae</taxon>
        <taxon>Pentapetalae</taxon>
        <taxon>rosids</taxon>
        <taxon>malvids</taxon>
        <taxon>Malvales</taxon>
        <taxon>Malvaceae</taxon>
        <taxon>Malvoideae</taxon>
        <taxon>Hibiscus</taxon>
    </lineage>
</organism>
<keyword evidence="2" id="KW-1185">Reference proteome</keyword>
<reference evidence="1 2" key="1">
    <citation type="journal article" date="2024" name="G3 (Bethesda)">
        <title>Genome assembly of Hibiscus sabdariffa L. provides insights into metabolisms of medicinal natural products.</title>
        <authorList>
            <person name="Kim T."/>
        </authorList>
    </citation>
    <scope>NUCLEOTIDE SEQUENCE [LARGE SCALE GENOMIC DNA]</scope>
    <source>
        <strain evidence="1">TK-2024</strain>
        <tissue evidence="1">Old leaves</tissue>
    </source>
</reference>